<dbReference type="Gene3D" id="3.40.50.2000">
    <property type="entry name" value="Glycogen Phosphorylase B"/>
    <property type="match status" value="2"/>
</dbReference>
<keyword evidence="5" id="KW-0328">Glycosyltransferase</keyword>
<dbReference type="InterPro" id="IPR050481">
    <property type="entry name" value="UDP-glycosyltransf_plant"/>
</dbReference>
<dbReference type="GO" id="GO:0047213">
    <property type="term" value="F:anthocyanidin 3-O-glucosyltransferase activity"/>
    <property type="evidence" value="ECO:0007669"/>
    <property type="project" value="UniProtKB-EC"/>
</dbReference>
<evidence type="ECO:0000256" key="4">
    <source>
        <dbReference type="ARBA" id="ARBA00047606"/>
    </source>
</evidence>
<evidence type="ECO:0000256" key="2">
    <source>
        <dbReference type="ARBA" id="ARBA00009995"/>
    </source>
</evidence>
<dbReference type="PANTHER" id="PTHR48048:SF83">
    <property type="entry name" value="GLYCOSYLTRANSFERASE"/>
    <property type="match status" value="1"/>
</dbReference>
<dbReference type="SUPFAM" id="SSF53756">
    <property type="entry name" value="UDP-Glycosyltransferase/glycogen phosphorylase"/>
    <property type="match status" value="1"/>
</dbReference>
<dbReference type="PANTHER" id="PTHR48048">
    <property type="entry name" value="GLYCOSYLTRANSFERASE"/>
    <property type="match status" value="1"/>
</dbReference>
<dbReference type="EC" id="2.4.1.-" evidence="6"/>
<dbReference type="EMBL" id="CAADRP010001668">
    <property type="protein sequence ID" value="VFU47503.1"/>
    <property type="molecule type" value="Genomic_DNA"/>
</dbReference>
<keyword evidence="3 5" id="KW-0808">Transferase</keyword>
<evidence type="ECO:0000256" key="3">
    <source>
        <dbReference type="ARBA" id="ARBA00022679"/>
    </source>
</evidence>
<dbReference type="InterPro" id="IPR035595">
    <property type="entry name" value="UDP_glycos_trans_CS"/>
</dbReference>
<reference evidence="7" key="1">
    <citation type="submission" date="2019-03" db="EMBL/GenBank/DDBJ databases">
        <authorList>
            <person name="Mank J."/>
            <person name="Almeida P."/>
        </authorList>
    </citation>
    <scope>NUCLEOTIDE SEQUENCE</scope>
    <source>
        <strain evidence="7">78183</strain>
    </source>
</reference>
<comment type="pathway">
    <text evidence="1">Pigment biosynthesis; anthocyanin biosynthesis.</text>
</comment>
<comment type="similarity">
    <text evidence="2 5">Belongs to the UDP-glycosyltransferase family.</text>
</comment>
<dbReference type="InterPro" id="IPR002213">
    <property type="entry name" value="UDP_glucos_trans"/>
</dbReference>
<evidence type="ECO:0000313" key="7">
    <source>
        <dbReference type="EMBL" id="VFU47503.1"/>
    </source>
</evidence>
<dbReference type="PROSITE" id="PS00375">
    <property type="entry name" value="UDPGT"/>
    <property type="match status" value="1"/>
</dbReference>
<comment type="catalytic activity">
    <reaction evidence="4">
        <text>an anthocyanidin + UDP-alpha-D-glucose + H(+) = an anthocyanidin 3-O-beta-D-glucoside + UDP</text>
        <dbReference type="Rhea" id="RHEA:20093"/>
        <dbReference type="ChEBI" id="CHEBI:15378"/>
        <dbReference type="ChEBI" id="CHEBI:16307"/>
        <dbReference type="ChEBI" id="CHEBI:58223"/>
        <dbReference type="ChEBI" id="CHEBI:58885"/>
        <dbReference type="ChEBI" id="CHEBI:143576"/>
        <dbReference type="EC" id="2.4.1.115"/>
    </reaction>
</comment>
<accession>A0A6N2MHI9</accession>
<sequence length="494" mass="54644">MDHLANKLAASENHHKTSKMKKAQLVFIPSPVVGHLVSSVQFAKLVLDRNDSFLITFLVLSNPSAGSISKYIESLASVHKQIKFISLPETIAPPSAEAFSVSVEQAFTRYINDHKTIVKDVIVNQVMANDPAPIASVVFDLFCTAFIDVAKELGVPSHVFFTSGAAFLGSMLYLSDREENGQPKFRPTDPDYIIPFYANPVPYRVLPLMHKDEGYETFAYHGRRFKDANGIIVNTFSEVESHVVHALLARNDIPPIFNVGPLIDHKGKSLAGSDGVKPEEISKWLDDQPEKSVVFLCFGSGGGFEEAQLKEIAIGLEKSGHRFLWSVRLKPSEGQLHASYLGNYGEVLPEGFLERTKNIGMLCGWAPQVQVLAHKAVGAFVSHCGWNSTLETLWYGVPIITWPLYAEQHINAFQLVKDLGLAEELTLDFRRDCPTDIVRAEDITKAVKTMMEQGGEFRNKAKAISEMAQKAVAEGGSSYVTLGNLINQWLENNP</sequence>
<gene>
    <name evidence="7" type="ORF">SVIM_LOCUS304848</name>
</gene>
<evidence type="ECO:0000256" key="1">
    <source>
        <dbReference type="ARBA" id="ARBA00004935"/>
    </source>
</evidence>
<name>A0A6N2MHI9_SALVM</name>
<dbReference type="FunFam" id="3.40.50.2000:FF:000056">
    <property type="entry name" value="Glycosyltransferase"/>
    <property type="match status" value="1"/>
</dbReference>
<dbReference type="Pfam" id="PF00201">
    <property type="entry name" value="UDPGT"/>
    <property type="match status" value="1"/>
</dbReference>
<organism evidence="7">
    <name type="scientific">Salix viminalis</name>
    <name type="common">Common osier</name>
    <name type="synonym">Basket willow</name>
    <dbReference type="NCBI Taxonomy" id="40686"/>
    <lineage>
        <taxon>Eukaryota</taxon>
        <taxon>Viridiplantae</taxon>
        <taxon>Streptophyta</taxon>
        <taxon>Embryophyta</taxon>
        <taxon>Tracheophyta</taxon>
        <taxon>Spermatophyta</taxon>
        <taxon>Magnoliopsida</taxon>
        <taxon>eudicotyledons</taxon>
        <taxon>Gunneridae</taxon>
        <taxon>Pentapetalae</taxon>
        <taxon>rosids</taxon>
        <taxon>fabids</taxon>
        <taxon>Malpighiales</taxon>
        <taxon>Salicaceae</taxon>
        <taxon>Saliceae</taxon>
        <taxon>Salix</taxon>
    </lineage>
</organism>
<dbReference type="AlphaFoldDB" id="A0A6N2MHI9"/>
<dbReference type="UniPathway" id="UPA00009"/>
<dbReference type="CDD" id="cd03784">
    <property type="entry name" value="GT1_Gtf-like"/>
    <property type="match status" value="1"/>
</dbReference>
<evidence type="ECO:0000256" key="6">
    <source>
        <dbReference type="RuleBase" id="RU362057"/>
    </source>
</evidence>
<proteinExistence type="inferred from homology"/>
<evidence type="ECO:0000256" key="5">
    <source>
        <dbReference type="RuleBase" id="RU003718"/>
    </source>
</evidence>
<dbReference type="GO" id="GO:0009718">
    <property type="term" value="P:anthocyanin-containing compound biosynthetic process"/>
    <property type="evidence" value="ECO:0007669"/>
    <property type="project" value="UniProtKB-UniPathway"/>
</dbReference>
<protein>
    <recommendedName>
        <fullName evidence="6">Glycosyltransferase</fullName>
        <ecNumber evidence="6">2.4.1.-</ecNumber>
    </recommendedName>
</protein>